<feature type="compositionally biased region" description="Acidic residues" evidence="9">
    <location>
        <begin position="1434"/>
        <end position="1451"/>
    </location>
</feature>
<dbReference type="GO" id="GO:0003950">
    <property type="term" value="F:NAD+ poly-ADP-ribosyltransferase activity"/>
    <property type="evidence" value="ECO:0007669"/>
    <property type="project" value="UniProtKB-UniRule"/>
</dbReference>
<feature type="compositionally biased region" description="Basic and acidic residues" evidence="9">
    <location>
        <begin position="770"/>
        <end position="786"/>
    </location>
</feature>
<dbReference type="Gene3D" id="3.90.228.10">
    <property type="match status" value="2"/>
</dbReference>
<evidence type="ECO:0000256" key="2">
    <source>
        <dbReference type="ARBA" id="ARBA00022676"/>
    </source>
</evidence>
<accession>A0A803JZQ9</accession>
<feature type="domain" description="VIT" evidence="14">
    <location>
        <begin position="613"/>
        <end position="742"/>
    </location>
</feature>
<dbReference type="Pfam" id="PF13768">
    <property type="entry name" value="VWA_3"/>
    <property type="match status" value="1"/>
</dbReference>
<dbReference type="Pfam" id="PF26166">
    <property type="entry name" value="WGR-like_PARP4"/>
    <property type="match status" value="1"/>
</dbReference>
<evidence type="ECO:0000256" key="1">
    <source>
        <dbReference type="ARBA" id="ARBA00004123"/>
    </source>
</evidence>
<dbReference type="SMART" id="SM00327">
    <property type="entry name" value="VWA"/>
    <property type="match status" value="2"/>
</dbReference>
<feature type="compositionally biased region" description="Basic and acidic residues" evidence="9">
    <location>
        <begin position="100"/>
        <end position="109"/>
    </location>
</feature>
<name>A0A803JZQ9_XENTR</name>
<dbReference type="SUPFAM" id="SSF53300">
    <property type="entry name" value="vWA-like"/>
    <property type="match status" value="2"/>
</dbReference>
<dbReference type="InterPro" id="IPR036465">
    <property type="entry name" value="vWFA_dom_sf"/>
</dbReference>
<feature type="compositionally biased region" description="Acidic residues" evidence="9">
    <location>
        <begin position="787"/>
        <end position="804"/>
    </location>
</feature>
<comment type="similarity">
    <text evidence="7">Belongs to the ARTD/PARP family.</text>
</comment>
<dbReference type="Gene3D" id="3.40.50.410">
    <property type="entry name" value="von Willebrand factor, type A domain"/>
    <property type="match status" value="2"/>
</dbReference>
<feature type="region of interest" description="Disordered" evidence="9">
    <location>
        <begin position="1896"/>
        <end position="1958"/>
    </location>
</feature>
<dbReference type="SMART" id="SM00609">
    <property type="entry name" value="VIT"/>
    <property type="match status" value="2"/>
</dbReference>
<dbReference type="InParanoid" id="A0A803JZQ9"/>
<dbReference type="Pfam" id="PF08487">
    <property type="entry name" value="VIT"/>
    <property type="match status" value="2"/>
</dbReference>
<keyword evidence="4" id="KW-0548">Nucleotidyltransferase</keyword>
<dbReference type="Pfam" id="PF00644">
    <property type="entry name" value="PARP"/>
    <property type="match status" value="2"/>
</dbReference>
<evidence type="ECO:0000256" key="6">
    <source>
        <dbReference type="ARBA" id="ARBA00023242"/>
    </source>
</evidence>
<dbReference type="GO" id="GO:0005634">
    <property type="term" value="C:nucleus"/>
    <property type="evidence" value="ECO:0007669"/>
    <property type="project" value="UniProtKB-SubCell"/>
</dbReference>
<dbReference type="PROSITE" id="PS50172">
    <property type="entry name" value="BRCT"/>
    <property type="match status" value="1"/>
</dbReference>
<dbReference type="PROSITE" id="PS51060">
    <property type="entry name" value="PARP_ALPHA_HD"/>
    <property type="match status" value="1"/>
</dbReference>
<feature type="domain" description="PARP alpha-helical" evidence="13">
    <location>
        <begin position="231"/>
        <end position="354"/>
    </location>
</feature>
<evidence type="ECO:0000256" key="3">
    <source>
        <dbReference type="ARBA" id="ARBA00022679"/>
    </source>
</evidence>
<feature type="compositionally biased region" description="Basic and acidic residues" evidence="9">
    <location>
        <begin position="1414"/>
        <end position="1433"/>
    </location>
</feature>
<reference evidence="15" key="1">
    <citation type="journal article" date="2010" name="Science">
        <title>The genome of the Western clawed frog Xenopus tropicalis.</title>
        <authorList>
            <person name="Hellsten U."/>
            <person name="Harland R.M."/>
            <person name="Gilchrist M.J."/>
            <person name="Hendrix D."/>
            <person name="Jurka J."/>
            <person name="Kapitonov V."/>
            <person name="Ovcharenko I."/>
            <person name="Putnam N.H."/>
            <person name="Shu S."/>
            <person name="Taher L."/>
            <person name="Blitz I.L."/>
            <person name="Blumberg B."/>
            <person name="Dichmann D.S."/>
            <person name="Dubchak I."/>
            <person name="Amaya E."/>
            <person name="Detter J.C."/>
            <person name="Fletcher R."/>
            <person name="Gerhard D.S."/>
            <person name="Goodstein D."/>
            <person name="Graves T."/>
            <person name="Grigoriev I.V."/>
            <person name="Grimwood J."/>
            <person name="Kawashima T."/>
            <person name="Lindquist E."/>
            <person name="Lucas S.M."/>
            <person name="Mead P.E."/>
            <person name="Mitros T."/>
            <person name="Ogino H."/>
            <person name="Ohta Y."/>
            <person name="Poliakov A.V."/>
            <person name="Pollet N."/>
            <person name="Robert J."/>
            <person name="Salamov A."/>
            <person name="Sater A.K."/>
            <person name="Schmutz J."/>
            <person name="Terry A."/>
            <person name="Vize P.D."/>
            <person name="Warren W.C."/>
            <person name="Wells D."/>
            <person name="Wills A."/>
            <person name="Wilson R.K."/>
            <person name="Zimmerman L.B."/>
            <person name="Zorn A.M."/>
            <person name="Grainger R."/>
            <person name="Grammer T."/>
            <person name="Khokha M.K."/>
            <person name="Richardson P.M."/>
            <person name="Rokhsar D.S."/>
        </authorList>
    </citation>
    <scope>NUCLEOTIDE SEQUENCE [LARGE SCALE GENOMIC DNA]</scope>
    <source>
        <strain evidence="15">Nigerian</strain>
    </source>
</reference>
<evidence type="ECO:0000256" key="9">
    <source>
        <dbReference type="SAM" id="MobiDB-lite"/>
    </source>
</evidence>
<dbReference type="Pfam" id="PF00533">
    <property type="entry name" value="BRCT"/>
    <property type="match status" value="1"/>
</dbReference>
<evidence type="ECO:0000256" key="7">
    <source>
        <dbReference type="ARBA" id="ARBA00024347"/>
    </source>
</evidence>
<dbReference type="Pfam" id="PF13519">
    <property type="entry name" value="VWA_2"/>
    <property type="match status" value="1"/>
</dbReference>
<dbReference type="Gene3D" id="3.40.50.10190">
    <property type="entry name" value="BRCT domain"/>
    <property type="match status" value="1"/>
</dbReference>
<reference evidence="15" key="2">
    <citation type="submission" date="2021-03" db="UniProtKB">
        <authorList>
            <consortium name="Ensembl"/>
        </authorList>
    </citation>
    <scope>IDENTIFICATION</scope>
</reference>
<dbReference type="PANTHER" id="PTHR46530:SF3">
    <property type="entry name" value="POLY [ADP-RIBOSE] POLYMERASE"/>
    <property type="match status" value="1"/>
</dbReference>
<dbReference type="Bgee" id="ENSXETG00000033465">
    <property type="expression patterns" value="Expressed in liver and 11 other cell types or tissues"/>
</dbReference>
<dbReference type="CDD" id="cd00198">
    <property type="entry name" value="vWFA"/>
    <property type="match status" value="2"/>
</dbReference>
<comment type="subcellular location">
    <subcellularLocation>
        <location evidence="1">Nucleus</location>
    </subcellularLocation>
</comment>
<evidence type="ECO:0000259" key="13">
    <source>
        <dbReference type="PROSITE" id="PS51060"/>
    </source>
</evidence>
<evidence type="ECO:0000256" key="8">
    <source>
        <dbReference type="RuleBase" id="RU362114"/>
    </source>
</evidence>
<keyword evidence="3 8" id="KW-0808">Transferase</keyword>
<feature type="region of interest" description="Disordered" evidence="9">
    <location>
        <begin position="1412"/>
        <end position="1451"/>
    </location>
</feature>
<evidence type="ECO:0000313" key="15">
    <source>
        <dbReference type="Ensembl" id="ENSXETP00000113521"/>
    </source>
</evidence>
<dbReference type="PROSITE" id="PS51059">
    <property type="entry name" value="PARP_CATALYTIC"/>
    <property type="match status" value="2"/>
</dbReference>
<dbReference type="SUPFAM" id="SSF52113">
    <property type="entry name" value="BRCT domain"/>
    <property type="match status" value="1"/>
</dbReference>
<feature type="region of interest" description="Disordered" evidence="9">
    <location>
        <begin position="770"/>
        <end position="804"/>
    </location>
</feature>
<dbReference type="SMART" id="SM00292">
    <property type="entry name" value="BRCT"/>
    <property type="match status" value="1"/>
</dbReference>
<dbReference type="InterPro" id="IPR036420">
    <property type="entry name" value="BRCT_dom_sf"/>
</dbReference>
<proteinExistence type="inferred from homology"/>
<dbReference type="InterPro" id="IPR004102">
    <property type="entry name" value="Poly(ADP-ribose)pol_reg_dom"/>
</dbReference>
<feature type="domain" description="PARP catalytic" evidence="12">
    <location>
        <begin position="989"/>
        <end position="1201"/>
    </location>
</feature>
<dbReference type="GeneTree" id="ENSGT00940000162662"/>
<protein>
    <recommendedName>
        <fullName evidence="8">Poly [ADP-ribose] polymerase</fullName>
        <shortName evidence="8">PARP</shortName>
        <ecNumber evidence="8">2.4.2.-</ecNumber>
    </recommendedName>
</protein>
<dbReference type="PROSITE" id="PS50234">
    <property type="entry name" value="VWFA"/>
    <property type="match status" value="1"/>
</dbReference>
<dbReference type="InterPro" id="IPR031273">
    <property type="entry name" value="PARP4"/>
</dbReference>
<dbReference type="InterPro" id="IPR036616">
    <property type="entry name" value="Poly(ADP-ribose)pol_reg_dom_sf"/>
</dbReference>
<dbReference type="SUPFAM" id="SSF56399">
    <property type="entry name" value="ADP-ribosylation"/>
    <property type="match status" value="2"/>
</dbReference>
<feature type="compositionally biased region" description="Basic residues" evidence="9">
    <location>
        <begin position="1896"/>
        <end position="1905"/>
    </location>
</feature>
<sequence length="2010" mass="226963">MGVFEDCVFFLKLNNLSIKEKGTLQSSITSNGGVISFVLNDKCTHVLVDPIGSLSDSQLKTVEKHQILIVGADYVRECLEKQSLIKDYQYPSDAPPSDKQAQRLQEHRNTVHPINTNELTDREGSTDDENNISDSPDTEVVKYCFLQKGPQVAVLELLYFQESSSFPFKISTIICQSKGPESDCCFQFADNAELACQKYKKSIEDLRNDGYDTAKSIPADIVPFLPGTLQKVLLEDSIIQPKLSVDVGYFVETVWTEALTHLDQILSCPVNSISLSDVSKAEGVLLWVRKALDTGVEPSDIRKAMAEFYQLIPHKEPLQVNIDVTLVSSKQDLCQRIQDIVNVCEINSGELNPSSFAKYRALQCRIEHIDPESEEFLQVSQQVLEKQRSDEFINIIKIFRVSKSSEATEFERNLGNVKPLLHASTPHSFVGILYRGLILPKSTEDDLLRTDTGNLGSGIYFSDSISTSIKYSEPAVTNGARLIVVCDVALGNCKDVYKRDFSLTAAPSGFHSVHGVRQIPGAKSDFEEDEFVVYKKDQVTMRYVVQFCTDKDTVNMEPNKLTLQLENIEEDDDGENLQSYDVGEQTLSDDVGKLVESDDETVRGVELPMKQEIQVKRGLQSIDGQQIPVDNVHVKGRIIDIAAEVTLFQTYVSHSTEPIEAKYVFPLDRRDATVCGFEAFINGKHIIGEVKEKEQAHEEYRAAISEGHGAYLMEEEAADVFTMSLGTLPPEATVIIKITYITVLSQLYGCRPLEFRIPFEVASWQVENPLKEKPEDEKEEDKKEKKEEDDEESSEDSEDSEDEYEKIFVPDGCFSLEMSIEMPSKIESLKCEAHRIKQKQTDCKAVITTFEDSDMHYDGFYLEITLEDLSFPRLWVEKHPEQDSEACMLVYRSSLEDTFDDRNVTICLDCSNSMESYFETAKQLALEAISDFLHANHKLNVVLFGTNYKEFYPYTTQNWRNDKAKIGRFIKLAKPNMGGTELWKPLQALSLLPPSLGMHKILLISDGHIQNESLVFKILNKNAGKMSIYSCAVGDEFINIIKIFRVSKSSEATEFERNLGNVKPLLHASTPHSFVGILHRGLILPKSTEDDLLRTDTGNLGSGIYFRDSISTSVKYSEPAVTNGARLIVVCDVALGNCKDVYKRDFSLTAAPSGFHSVHGVRQIPGAKSDFEQDEFVVYKKDQVAMRYVVQFCTDKDTVNMEPNKLTLQLENIEEDDDGENLQSYDVAEQILSDDVGKLVESDDETVCGVELPMIQGIRVKRGLQSIDGQQIPVDNVHVKGRIIDIAAEVTLFQTYVSHSKEPIEAKYVFPLDRRDATVCGFEAFINGRHIIGEVKEKEQAHEEYSSAISEGHGAYLMEEEAADVFTMSLGTLPPEATVIIKITYISVLSQRYDGRPLEFRIPSEVASWQVENPLKEKTEDEKEEDKKEKEKTEEDDEESSEDSEDSEDDYEEIFVPDGCFSLEMSIEMPSKIESLKCEAHRIKQKQTDCKAVITTFEDSDMHYDGFYLEITLEDLSFPRLWVEKHPEQDSEACMLVYRSSLEDTFDDWNVTICLDCSNSMESYFETAKQLALEAISDFLHADHKLNVVLFGTNYKEFYPYTTQNWRNDKAKIRRFIKLAKPNMGGTELWKPLQALSLLPPSSGMHKILLISDGHIQNESLVFKILNKNAGKMSIYSCAVGTTANKHLMRSLSQQTRGACVYSEDPLVSTEKIGFQTQGIWSPSCWDMSVKWQQASLNCPEPIQAPTLIPPLFPYKHLLVCGFVSDCTQVTLKASFTDHELDTAVSATELQKSTGTMLHKMAANAIIRDYEDEILHLIKQKHEMKKHQLKPFIIGLSKKYSLVSQCTRFVAEEKQEEQEKQENWVQNVQEMISAIDVDILPHMDWEIKKQKTPWHKTSRYKRIMQGRRNSQSNEESSEENSSDHSSDGEEGSDPVPPNSATEKSDAAPPTQISSLSHKEKVTKCPSFSSLSALQCEEGYWQLNEALGSLINIDVNYLCNEFLVKNGIQSL</sequence>
<keyword evidence="5 8" id="KW-0520">NAD</keyword>
<feature type="domain" description="VIT" evidence="14">
    <location>
        <begin position="1258"/>
        <end position="1387"/>
    </location>
</feature>
<dbReference type="Ensembl" id="ENSXETT00000060372">
    <property type="protein sequence ID" value="ENSXETP00000113521"/>
    <property type="gene ID" value="ENSXETG00000033465"/>
</dbReference>
<evidence type="ECO:0000259" key="11">
    <source>
        <dbReference type="PROSITE" id="PS50234"/>
    </source>
</evidence>
<feature type="region of interest" description="Disordered" evidence="9">
    <location>
        <begin position="89"/>
        <end position="135"/>
    </location>
</feature>
<feature type="domain" description="BRCT" evidence="10">
    <location>
        <begin position="1"/>
        <end position="92"/>
    </location>
</feature>
<dbReference type="PANTHER" id="PTHR46530">
    <property type="entry name" value="PROTEIN MONO-ADP-RIBOSYLTRANSFERASE PARP4"/>
    <property type="match status" value="1"/>
</dbReference>
<organism evidence="15">
    <name type="scientific">Xenopus tropicalis</name>
    <name type="common">Western clawed frog</name>
    <name type="synonym">Silurana tropicalis</name>
    <dbReference type="NCBI Taxonomy" id="8364"/>
    <lineage>
        <taxon>Eukaryota</taxon>
        <taxon>Metazoa</taxon>
        <taxon>Chordata</taxon>
        <taxon>Craniata</taxon>
        <taxon>Vertebrata</taxon>
        <taxon>Euteleostomi</taxon>
        <taxon>Amphibia</taxon>
        <taxon>Batrachia</taxon>
        <taxon>Anura</taxon>
        <taxon>Pipoidea</taxon>
        <taxon>Pipidae</taxon>
        <taxon>Xenopodinae</taxon>
        <taxon>Xenopus</taxon>
        <taxon>Silurana</taxon>
    </lineage>
</organism>
<evidence type="ECO:0000256" key="5">
    <source>
        <dbReference type="ARBA" id="ARBA00023027"/>
    </source>
</evidence>
<dbReference type="InterPro" id="IPR012317">
    <property type="entry name" value="Poly(ADP-ribose)pol_cat_dom"/>
</dbReference>
<dbReference type="EC" id="2.4.2.-" evidence="8"/>
<evidence type="ECO:0000256" key="4">
    <source>
        <dbReference type="ARBA" id="ARBA00022695"/>
    </source>
</evidence>
<dbReference type="InterPro" id="IPR002035">
    <property type="entry name" value="VWF_A"/>
</dbReference>
<dbReference type="InterPro" id="IPR058905">
    <property type="entry name" value="WGR-like_PARP4"/>
</dbReference>
<dbReference type="InterPro" id="IPR001357">
    <property type="entry name" value="BRCT_dom"/>
</dbReference>
<feature type="domain" description="PARP catalytic" evidence="12">
    <location>
        <begin position="353"/>
        <end position="556"/>
    </location>
</feature>
<dbReference type="SUPFAM" id="SSF47587">
    <property type="entry name" value="Domain of poly(ADP-ribose) polymerase"/>
    <property type="match status" value="1"/>
</dbReference>
<dbReference type="GO" id="GO:0016779">
    <property type="term" value="F:nucleotidyltransferase activity"/>
    <property type="evidence" value="ECO:0007669"/>
    <property type="project" value="UniProtKB-KW"/>
</dbReference>
<keyword evidence="6" id="KW-0539">Nucleus</keyword>
<evidence type="ECO:0000259" key="10">
    <source>
        <dbReference type="PROSITE" id="PS50172"/>
    </source>
</evidence>
<dbReference type="InterPro" id="IPR013694">
    <property type="entry name" value="VIT"/>
</dbReference>
<dbReference type="PROSITE" id="PS51468">
    <property type="entry name" value="VIT"/>
    <property type="match status" value="2"/>
</dbReference>
<evidence type="ECO:0000259" key="12">
    <source>
        <dbReference type="PROSITE" id="PS51059"/>
    </source>
</evidence>
<keyword evidence="2 8" id="KW-0328">Glycosyltransferase</keyword>
<feature type="domain" description="VWFA" evidence="11">
    <location>
        <begin position="1550"/>
        <end position="1720"/>
    </location>
</feature>
<evidence type="ECO:0000259" key="14">
    <source>
        <dbReference type="PROSITE" id="PS51468"/>
    </source>
</evidence>